<reference evidence="2" key="1">
    <citation type="submission" date="2024-06" db="UniProtKB">
        <authorList>
            <consortium name="Ensembl"/>
        </authorList>
    </citation>
    <scope>IDENTIFICATION</scope>
</reference>
<evidence type="ECO:0000313" key="2">
    <source>
        <dbReference type="Ensembl" id="ENSMPUP00000018058.1"/>
    </source>
</evidence>
<protein>
    <submittedName>
        <fullName evidence="2">Uncharacterized protein</fullName>
    </submittedName>
</protein>
<feature type="compositionally biased region" description="Polar residues" evidence="1">
    <location>
        <begin position="191"/>
        <end position="201"/>
    </location>
</feature>
<accession>M3Z396</accession>
<sequence>LSPLPDALFPWRAGPFQTDAQRPLHLRETFRESCRESSFSDGEQIIGKVSASPCVTSVGYKHKPPPTLHCLPGNTGGCRPADCCGQGHDPVTPGRTSVLRAQESPKGVSDDPQRYIWAACFRSSPCATPPRALEPAGLHPSDGAPVGAHANPTPFRSTKKASGPPGARTRGREDAGPEHPPPLVSRDTKNILRTTSRTVLSAVSGRMQAASDRGDYADSTEVPRMDKANVSE</sequence>
<dbReference type="EMBL" id="AEYP01005144">
    <property type="status" value="NOT_ANNOTATED_CDS"/>
    <property type="molecule type" value="Genomic_DNA"/>
</dbReference>
<feature type="compositionally biased region" description="Basic and acidic residues" evidence="1">
    <location>
        <begin position="212"/>
        <end position="232"/>
    </location>
</feature>
<dbReference type="HOGENOM" id="CLU_1197261_0_0_1"/>
<evidence type="ECO:0000256" key="1">
    <source>
        <dbReference type="SAM" id="MobiDB-lite"/>
    </source>
</evidence>
<proteinExistence type="predicted"/>
<organism evidence="2">
    <name type="scientific">Mustela putorius furo</name>
    <name type="common">European domestic ferret</name>
    <name type="synonym">Mustela furo</name>
    <dbReference type="NCBI Taxonomy" id="9669"/>
    <lineage>
        <taxon>Eukaryota</taxon>
        <taxon>Metazoa</taxon>
        <taxon>Chordata</taxon>
        <taxon>Craniata</taxon>
        <taxon>Vertebrata</taxon>
        <taxon>Euteleostomi</taxon>
        <taxon>Mammalia</taxon>
        <taxon>Eutheria</taxon>
        <taxon>Laurasiatheria</taxon>
        <taxon>Carnivora</taxon>
        <taxon>Caniformia</taxon>
        <taxon>Musteloidea</taxon>
        <taxon>Mustelidae</taxon>
        <taxon>Mustelinae</taxon>
        <taxon>Mustela</taxon>
    </lineage>
</organism>
<dbReference type="Ensembl" id="ENSMPUT00000018322.1">
    <property type="protein sequence ID" value="ENSMPUP00000018058.1"/>
    <property type="gene ID" value="ENSMPUG00000018170.1"/>
</dbReference>
<dbReference type="AlphaFoldDB" id="M3Z396"/>
<dbReference type="InParanoid" id="M3Z396"/>
<name>M3Z396_MUSPF</name>
<feature type="region of interest" description="Disordered" evidence="1">
    <location>
        <begin position="131"/>
        <end position="232"/>
    </location>
</feature>